<dbReference type="GO" id="GO:0004803">
    <property type="term" value="F:transposase activity"/>
    <property type="evidence" value="ECO:0007669"/>
    <property type="project" value="TreeGrafter"/>
</dbReference>
<dbReference type="InterPro" id="IPR036397">
    <property type="entry name" value="RNaseH_sf"/>
</dbReference>
<gene>
    <name evidence="5" type="ORF">UFOPK2656_03595</name>
    <name evidence="6" type="ORF">UFOPK3267_00818</name>
    <name evidence="7" type="ORF">UFOPK3651_03509</name>
    <name evidence="8" type="ORF">UFOPK3931_00021</name>
    <name evidence="4" type="ORF">UFOPK4189_03334</name>
</gene>
<protein>
    <submittedName>
        <fullName evidence="7">Unannotated protein</fullName>
    </submittedName>
</protein>
<evidence type="ECO:0000259" key="3">
    <source>
        <dbReference type="PROSITE" id="PS50994"/>
    </source>
</evidence>
<dbReference type="Gene3D" id="3.30.420.10">
    <property type="entry name" value="Ribonuclease H-like superfamily/Ribonuclease H"/>
    <property type="match status" value="1"/>
</dbReference>
<evidence type="ECO:0000313" key="5">
    <source>
        <dbReference type="EMBL" id="CAB4752030.1"/>
    </source>
</evidence>
<dbReference type="InterPro" id="IPR001584">
    <property type="entry name" value="Integrase_cat-core"/>
</dbReference>
<dbReference type="InterPro" id="IPR025246">
    <property type="entry name" value="IS30-like_HTH"/>
</dbReference>
<sequence>MELRERGLSIDAAAREVGVSRTAGRNWAKGYRTYRAGQVVGFVPALDRLEVREISPRFLSEDERIELADLHRAGVSGREIARRLGRAPSTISRELRRNASPAKGYRPFDAHRRATARRARIHRRRVEANGELRRVIGELLSQRWSPQQISRHLRQRFPDDPEMWLCHESIYQAVYQPGSPLMRPSPLAPQHRSPLRTHRDHRRAQQRIDRRRPRFEQPMRSIHQRPFPPDDRTEAGHWEGDLIIGEDQQSAIGTLVERQTRLVRLLHLPQRDGDTLHDALRARLGDLPPVLRRSITWDQGTEMARHVRITETLGAPVYFCDSRSPWQRGSNENTNGLLRDYFPKGTDLGVHAVEHLLAVENELNNRPRRVLGDRTPTALFDALLPSPPHTVLQR</sequence>
<dbReference type="EMBL" id="CAEZYF010000054">
    <property type="protein sequence ID" value="CAB4752030.1"/>
    <property type="molecule type" value="Genomic_DNA"/>
</dbReference>
<accession>A0A6J7KYR9</accession>
<dbReference type="InterPro" id="IPR012337">
    <property type="entry name" value="RNaseH-like_sf"/>
</dbReference>
<evidence type="ECO:0000313" key="6">
    <source>
        <dbReference type="EMBL" id="CAB4848938.1"/>
    </source>
</evidence>
<dbReference type="GO" id="GO:0005829">
    <property type="term" value="C:cytosol"/>
    <property type="evidence" value="ECO:0007669"/>
    <property type="project" value="TreeGrafter"/>
</dbReference>
<dbReference type="EMBL" id="CAFBIY010000032">
    <property type="protein sequence ID" value="CAB4848938.1"/>
    <property type="molecule type" value="Genomic_DNA"/>
</dbReference>
<dbReference type="EMBL" id="CAESGF010000037">
    <property type="protein sequence ID" value="CAB4365592.1"/>
    <property type="molecule type" value="Genomic_DNA"/>
</dbReference>
<dbReference type="Gene3D" id="1.10.10.60">
    <property type="entry name" value="Homeodomain-like"/>
    <property type="match status" value="1"/>
</dbReference>
<evidence type="ECO:0000256" key="1">
    <source>
        <dbReference type="ARBA" id="ARBA00023172"/>
    </source>
</evidence>
<proteinExistence type="predicted"/>
<evidence type="ECO:0000313" key="4">
    <source>
        <dbReference type="EMBL" id="CAB4365592.1"/>
    </source>
</evidence>
<dbReference type="EMBL" id="CAFBOL010000001">
    <property type="protein sequence ID" value="CAB4970036.1"/>
    <property type="molecule type" value="Genomic_DNA"/>
</dbReference>
<dbReference type="EMBL" id="CAFBMT010000050">
    <property type="protein sequence ID" value="CAB4960917.1"/>
    <property type="molecule type" value="Genomic_DNA"/>
</dbReference>
<feature type="domain" description="Integrase catalytic" evidence="3">
    <location>
        <begin position="225"/>
        <end position="384"/>
    </location>
</feature>
<name>A0A6J7KYR9_9ZZZZ</name>
<dbReference type="Pfam" id="PF13936">
    <property type="entry name" value="HTH_38"/>
    <property type="match status" value="1"/>
</dbReference>
<evidence type="ECO:0000313" key="7">
    <source>
        <dbReference type="EMBL" id="CAB4960917.1"/>
    </source>
</evidence>
<dbReference type="NCBIfam" id="NF033563">
    <property type="entry name" value="transpos_IS30"/>
    <property type="match status" value="1"/>
</dbReference>
<dbReference type="GO" id="GO:0015074">
    <property type="term" value="P:DNA integration"/>
    <property type="evidence" value="ECO:0007669"/>
    <property type="project" value="InterPro"/>
</dbReference>
<dbReference type="SUPFAM" id="SSF53098">
    <property type="entry name" value="Ribonuclease H-like"/>
    <property type="match status" value="1"/>
</dbReference>
<dbReference type="PROSITE" id="PS50994">
    <property type="entry name" value="INTEGRASE"/>
    <property type="match status" value="1"/>
</dbReference>
<dbReference type="SUPFAM" id="SSF46689">
    <property type="entry name" value="Homeodomain-like"/>
    <property type="match status" value="1"/>
</dbReference>
<dbReference type="GO" id="GO:0032196">
    <property type="term" value="P:transposition"/>
    <property type="evidence" value="ECO:0007669"/>
    <property type="project" value="TreeGrafter"/>
</dbReference>
<reference evidence="7" key="1">
    <citation type="submission" date="2020-05" db="EMBL/GenBank/DDBJ databases">
        <authorList>
            <person name="Chiriac C."/>
            <person name="Salcher M."/>
            <person name="Ghai R."/>
            <person name="Kavagutti S V."/>
        </authorList>
    </citation>
    <scope>NUCLEOTIDE SEQUENCE</scope>
</reference>
<keyword evidence="1" id="KW-0233">DNA recombination</keyword>
<feature type="region of interest" description="Disordered" evidence="2">
    <location>
        <begin position="185"/>
        <end position="232"/>
    </location>
</feature>
<dbReference type="GO" id="GO:0006310">
    <property type="term" value="P:DNA recombination"/>
    <property type="evidence" value="ECO:0007669"/>
    <property type="project" value="UniProtKB-KW"/>
</dbReference>
<dbReference type="PANTHER" id="PTHR10948">
    <property type="entry name" value="TRANSPOSASE"/>
    <property type="match status" value="1"/>
</dbReference>
<organism evidence="7">
    <name type="scientific">freshwater metagenome</name>
    <dbReference type="NCBI Taxonomy" id="449393"/>
    <lineage>
        <taxon>unclassified sequences</taxon>
        <taxon>metagenomes</taxon>
        <taxon>ecological metagenomes</taxon>
    </lineage>
</organism>
<dbReference type="InterPro" id="IPR009057">
    <property type="entry name" value="Homeodomain-like_sf"/>
</dbReference>
<dbReference type="InterPro" id="IPR053392">
    <property type="entry name" value="Transposase_IS30-like"/>
</dbReference>
<dbReference type="GO" id="GO:0003676">
    <property type="term" value="F:nucleic acid binding"/>
    <property type="evidence" value="ECO:0007669"/>
    <property type="project" value="InterPro"/>
</dbReference>
<dbReference type="PANTHER" id="PTHR10948:SF23">
    <property type="entry name" value="TRANSPOSASE INSI FOR INSERTION SEQUENCE ELEMENT IS30A-RELATED"/>
    <property type="match status" value="1"/>
</dbReference>
<dbReference type="AlphaFoldDB" id="A0A6J7KYR9"/>
<dbReference type="Pfam" id="PF00665">
    <property type="entry name" value="rve"/>
    <property type="match status" value="1"/>
</dbReference>
<dbReference type="InterPro" id="IPR051917">
    <property type="entry name" value="Transposase-Integrase"/>
</dbReference>
<evidence type="ECO:0000256" key="2">
    <source>
        <dbReference type="SAM" id="MobiDB-lite"/>
    </source>
</evidence>
<feature type="compositionally biased region" description="Basic residues" evidence="2">
    <location>
        <begin position="193"/>
        <end position="213"/>
    </location>
</feature>
<evidence type="ECO:0000313" key="8">
    <source>
        <dbReference type="EMBL" id="CAB4970036.1"/>
    </source>
</evidence>